<keyword evidence="4" id="KW-0159">Chromosome partition</keyword>
<keyword evidence="2" id="KW-0963">Cytoplasm</keyword>
<dbReference type="InterPro" id="IPR050090">
    <property type="entry name" value="Tyrosine_recombinase_XerCD"/>
</dbReference>
<protein>
    <submittedName>
        <fullName evidence="12">Tyrosine-type recombinase/integrase</fullName>
    </submittedName>
</protein>
<dbReference type="PROSITE" id="PS51898">
    <property type="entry name" value="TYR_RECOMBINASE"/>
    <property type="match status" value="1"/>
</dbReference>
<dbReference type="InterPro" id="IPR002104">
    <property type="entry name" value="Integrase_catalytic"/>
</dbReference>
<dbReference type="GO" id="GO:0015074">
    <property type="term" value="P:DNA integration"/>
    <property type="evidence" value="ECO:0007669"/>
    <property type="project" value="UniProtKB-KW"/>
</dbReference>
<dbReference type="EMBL" id="JAJEPS010000006">
    <property type="protein sequence ID" value="MCC2126066.1"/>
    <property type="molecule type" value="Genomic_DNA"/>
</dbReference>
<name>A0AAE3DBW3_9FIRM</name>
<evidence type="ECO:0000256" key="2">
    <source>
        <dbReference type="ARBA" id="ARBA00022490"/>
    </source>
</evidence>
<evidence type="ECO:0000256" key="3">
    <source>
        <dbReference type="ARBA" id="ARBA00022618"/>
    </source>
</evidence>
<accession>A0AAE3DBW3</accession>
<dbReference type="Gene3D" id="1.10.150.130">
    <property type="match status" value="1"/>
</dbReference>
<evidence type="ECO:0000313" key="12">
    <source>
        <dbReference type="EMBL" id="MCC2126066.1"/>
    </source>
</evidence>
<dbReference type="Proteomes" id="UP001198220">
    <property type="component" value="Unassembled WGS sequence"/>
</dbReference>
<dbReference type="Gene3D" id="1.10.443.10">
    <property type="entry name" value="Intergrase catalytic core"/>
    <property type="match status" value="1"/>
</dbReference>
<dbReference type="PANTHER" id="PTHR30349:SF77">
    <property type="entry name" value="TYROSINE RECOMBINASE XERC"/>
    <property type="match status" value="1"/>
</dbReference>
<dbReference type="GO" id="GO:0007059">
    <property type="term" value="P:chromosome segregation"/>
    <property type="evidence" value="ECO:0007669"/>
    <property type="project" value="UniProtKB-KW"/>
</dbReference>
<dbReference type="InterPro" id="IPR044068">
    <property type="entry name" value="CB"/>
</dbReference>
<dbReference type="Pfam" id="PF00589">
    <property type="entry name" value="Phage_integrase"/>
    <property type="match status" value="1"/>
</dbReference>
<dbReference type="GO" id="GO:0006310">
    <property type="term" value="P:DNA recombination"/>
    <property type="evidence" value="ECO:0007669"/>
    <property type="project" value="UniProtKB-KW"/>
</dbReference>
<evidence type="ECO:0000256" key="9">
    <source>
        <dbReference type="PROSITE-ProRule" id="PRU01248"/>
    </source>
</evidence>
<dbReference type="InterPro" id="IPR013762">
    <property type="entry name" value="Integrase-like_cat_sf"/>
</dbReference>
<keyword evidence="5" id="KW-0229">DNA integration</keyword>
<dbReference type="PANTHER" id="PTHR30349">
    <property type="entry name" value="PHAGE INTEGRASE-RELATED"/>
    <property type="match status" value="1"/>
</dbReference>
<sequence length="348" mass="40519">MSQTYHEQIDYKNTMKLRELQKELPAFADDFFRAMEIKKATNTRRNYAYDLSTFFYFLRTTNSYFRDKDLRTLPVSILDNLQPVDIEEYLSFLTYYEKDGQIYQNHEEGKARKLATLNTFFGYFHKKEMIQKNAPSVVDVPRVKEKNIIRLDANEVAQLIDNIESGEKLTKQQKVWHERNKARDLAIVVTLLGTGVRVTELVGLDLSDLDFDNGAMRVIRKGGNEDIVYFGEETEEMLRNYLDERMKMTPAPGHENALFISQNNTRITVRSVERLVKKYASTATVKKITPHKLRSTYGTALYQETGDIYLVADVLGHKNVNTTRKHYAAMKEENKRKAANIVQLREKE</sequence>
<feature type="domain" description="Core-binding (CB)" evidence="11">
    <location>
        <begin position="22"/>
        <end position="125"/>
    </location>
</feature>
<dbReference type="GO" id="GO:0051301">
    <property type="term" value="P:cell division"/>
    <property type="evidence" value="ECO:0007669"/>
    <property type="project" value="UniProtKB-KW"/>
</dbReference>
<dbReference type="InterPro" id="IPR011010">
    <property type="entry name" value="DNA_brk_join_enz"/>
</dbReference>
<evidence type="ECO:0000313" key="13">
    <source>
        <dbReference type="Proteomes" id="UP001198220"/>
    </source>
</evidence>
<dbReference type="PROSITE" id="PS51900">
    <property type="entry name" value="CB"/>
    <property type="match status" value="1"/>
</dbReference>
<evidence type="ECO:0000259" key="10">
    <source>
        <dbReference type="PROSITE" id="PS51898"/>
    </source>
</evidence>
<evidence type="ECO:0000256" key="7">
    <source>
        <dbReference type="ARBA" id="ARBA00023172"/>
    </source>
</evidence>
<keyword evidence="13" id="KW-1185">Reference proteome</keyword>
<feature type="domain" description="Tyr recombinase" evidence="10">
    <location>
        <begin position="146"/>
        <end position="340"/>
    </location>
</feature>
<dbReference type="GO" id="GO:0005737">
    <property type="term" value="C:cytoplasm"/>
    <property type="evidence" value="ECO:0007669"/>
    <property type="project" value="UniProtKB-SubCell"/>
</dbReference>
<dbReference type="AlphaFoldDB" id="A0AAE3DBW3"/>
<dbReference type="SUPFAM" id="SSF56349">
    <property type="entry name" value="DNA breaking-rejoining enzymes"/>
    <property type="match status" value="1"/>
</dbReference>
<keyword evidence="8" id="KW-0131">Cell cycle</keyword>
<evidence type="ECO:0000256" key="8">
    <source>
        <dbReference type="ARBA" id="ARBA00023306"/>
    </source>
</evidence>
<dbReference type="RefSeq" id="WP_308459238.1">
    <property type="nucleotide sequence ID" value="NZ_JAJEPS010000006.1"/>
</dbReference>
<comment type="subcellular location">
    <subcellularLocation>
        <location evidence="1">Cytoplasm</location>
    </subcellularLocation>
</comment>
<evidence type="ECO:0000259" key="11">
    <source>
        <dbReference type="PROSITE" id="PS51900"/>
    </source>
</evidence>
<reference evidence="12 13" key="1">
    <citation type="submission" date="2021-10" db="EMBL/GenBank/DDBJ databases">
        <title>Anaerobic single-cell dispensing facilitates the cultivation of human gut bacteria.</title>
        <authorList>
            <person name="Afrizal A."/>
        </authorList>
    </citation>
    <scope>NUCLEOTIDE SEQUENCE [LARGE SCALE GENOMIC DNA]</scope>
    <source>
        <strain evidence="12 13">CLA-AA-H276</strain>
    </source>
</reference>
<organism evidence="12 13">
    <name type="scientific">Hominiventricola filiformis</name>
    <dbReference type="NCBI Taxonomy" id="2885352"/>
    <lineage>
        <taxon>Bacteria</taxon>
        <taxon>Bacillati</taxon>
        <taxon>Bacillota</taxon>
        <taxon>Clostridia</taxon>
        <taxon>Lachnospirales</taxon>
        <taxon>Lachnospiraceae</taxon>
        <taxon>Hominiventricola</taxon>
    </lineage>
</organism>
<gene>
    <name evidence="12" type="ORF">LKD36_07730</name>
</gene>
<keyword evidence="6 9" id="KW-0238">DNA-binding</keyword>
<dbReference type="InterPro" id="IPR010998">
    <property type="entry name" value="Integrase_recombinase_N"/>
</dbReference>
<comment type="caution">
    <text evidence="12">The sequence shown here is derived from an EMBL/GenBank/DDBJ whole genome shotgun (WGS) entry which is preliminary data.</text>
</comment>
<evidence type="ECO:0000256" key="1">
    <source>
        <dbReference type="ARBA" id="ARBA00004496"/>
    </source>
</evidence>
<evidence type="ECO:0000256" key="5">
    <source>
        <dbReference type="ARBA" id="ARBA00022908"/>
    </source>
</evidence>
<proteinExistence type="predicted"/>
<keyword evidence="7" id="KW-0233">DNA recombination</keyword>
<evidence type="ECO:0000256" key="6">
    <source>
        <dbReference type="ARBA" id="ARBA00023125"/>
    </source>
</evidence>
<keyword evidence="3" id="KW-0132">Cell division</keyword>
<evidence type="ECO:0000256" key="4">
    <source>
        <dbReference type="ARBA" id="ARBA00022829"/>
    </source>
</evidence>
<dbReference type="GO" id="GO:0003677">
    <property type="term" value="F:DNA binding"/>
    <property type="evidence" value="ECO:0007669"/>
    <property type="project" value="UniProtKB-UniRule"/>
</dbReference>